<name>A0A246K4A4_9SPHN</name>
<dbReference type="InterPro" id="IPR007948">
    <property type="entry name" value="DUF736"/>
</dbReference>
<evidence type="ECO:0008006" key="3">
    <source>
        <dbReference type="Google" id="ProtNLM"/>
    </source>
</evidence>
<accession>A0A246K4A4</accession>
<evidence type="ECO:0000313" key="1">
    <source>
        <dbReference type="EMBL" id="OWR00391.1"/>
    </source>
</evidence>
<dbReference type="OrthoDB" id="9811595at2"/>
<evidence type="ECO:0000313" key="2">
    <source>
        <dbReference type="Proteomes" id="UP000197097"/>
    </source>
</evidence>
<gene>
    <name evidence="1" type="ORF">CDQ91_06505</name>
</gene>
<comment type="caution">
    <text evidence="1">The sequence shown here is derived from an EMBL/GenBank/DDBJ whole genome shotgun (WGS) entry which is preliminary data.</text>
</comment>
<dbReference type="AlphaFoldDB" id="A0A246K4A4"/>
<proteinExistence type="predicted"/>
<dbReference type="Proteomes" id="UP000197097">
    <property type="component" value="Unassembled WGS sequence"/>
</dbReference>
<protein>
    <recommendedName>
        <fullName evidence="3">DUF736 domain-containing protein</fullName>
    </recommendedName>
</protein>
<reference evidence="1 2" key="1">
    <citation type="journal article" date="2002" name="Int. J. Syst. Evol. Microbiol.">
        <title>Sphingopyxis witflariensis sp. nov., isolated from activated sludge.</title>
        <authorList>
            <person name="Kampfer P."/>
            <person name="Witzenberger R."/>
            <person name="Denner E.B."/>
            <person name="Busse H.J."/>
            <person name="Neef A."/>
        </authorList>
    </citation>
    <scope>NUCLEOTIDE SEQUENCE [LARGE SCALE GENOMIC DNA]</scope>
    <source>
        <strain evidence="1 2">DSM 14551</strain>
    </source>
</reference>
<dbReference type="EMBL" id="NISJ01000002">
    <property type="protein sequence ID" value="OWR00391.1"/>
    <property type="molecule type" value="Genomic_DNA"/>
</dbReference>
<keyword evidence="2" id="KW-1185">Reference proteome</keyword>
<sequence length="109" mass="12157">MIIGTFRNNGDGYIGCIHTLTLNAEVNIVRAEHADDEDAPEWRVFLGHVEDGVEIGVGRSDLSLRGFIITLEMDDPALGAPLCANLLRRSRSGEPLRLRWTRSDTPEQR</sequence>
<dbReference type="Pfam" id="PF05284">
    <property type="entry name" value="DUF736"/>
    <property type="match status" value="1"/>
</dbReference>
<dbReference type="RefSeq" id="WP_088471884.1">
    <property type="nucleotide sequence ID" value="NZ_NISJ01000002.1"/>
</dbReference>
<organism evidence="1 2">
    <name type="scientific">Sphingopyxis witflariensis</name>
    <dbReference type="NCBI Taxonomy" id="173675"/>
    <lineage>
        <taxon>Bacteria</taxon>
        <taxon>Pseudomonadati</taxon>
        <taxon>Pseudomonadota</taxon>
        <taxon>Alphaproteobacteria</taxon>
        <taxon>Sphingomonadales</taxon>
        <taxon>Sphingomonadaceae</taxon>
        <taxon>Sphingopyxis</taxon>
    </lineage>
</organism>